<keyword evidence="2" id="KW-1185">Reference proteome</keyword>
<protein>
    <submittedName>
        <fullName evidence="1">Uncharacterized protein</fullName>
    </submittedName>
</protein>
<dbReference type="HOGENOM" id="CLU_1064839_0_0_10"/>
<accession>A0A060RAU9</accession>
<reference evidence="1 2" key="1">
    <citation type="journal article" date="2015" name="Genome Announc.">
        <title>Complete Genome Sequence of the Novel Leech Symbiont Mucinivorans hirudinis M3T.</title>
        <authorList>
            <person name="Nelson M.C."/>
            <person name="Bomar L."/>
            <person name="Graf J."/>
        </authorList>
    </citation>
    <scope>NUCLEOTIDE SEQUENCE [LARGE SCALE GENOMIC DNA]</scope>
    <source>
        <strain evidence="2">M3</strain>
    </source>
</reference>
<dbReference type="OrthoDB" id="1014446at2"/>
<dbReference type="Pfam" id="PF17170">
    <property type="entry name" value="DUF5128"/>
    <property type="match status" value="1"/>
</dbReference>
<name>A0A060RAU9_9BACT</name>
<dbReference type="EMBL" id="HG934468">
    <property type="protein sequence ID" value="CDN32760.1"/>
    <property type="molecule type" value="Genomic_DNA"/>
</dbReference>
<dbReference type="eggNOG" id="COG3391">
    <property type="taxonomic scope" value="Bacteria"/>
</dbReference>
<dbReference type="Proteomes" id="UP000027616">
    <property type="component" value="Chromosome I"/>
</dbReference>
<evidence type="ECO:0000313" key="1">
    <source>
        <dbReference type="EMBL" id="CDN32760.1"/>
    </source>
</evidence>
<proteinExistence type="predicted"/>
<sequence>MAFKGRLYNSHLYVLDRSSKKLNKYTTNGNFVENYNLDDFYSHFYIIDDKLAFMSSECANKSGKNFTLYNYIDNTVVESFDNFPDVEFYLSTITPFNPTNSGQMLITKDFDNSVYLLNDNSLDAIFSFNFNTKVNFEEKEKGVPSIQTLDRLQNQELVQRIEIIYTTDDFIFITFPIFYSDLGKRWHIAKINRKDKQVKLVRIADEIDHVVPFLSFPPLAIYDDWVVMAVPPVLVLERDSNFAKILSEYDNPVLFFNKLSK</sequence>
<organism evidence="1 2">
    <name type="scientific">Mucinivorans hirudinis</name>
    <dbReference type="NCBI Taxonomy" id="1433126"/>
    <lineage>
        <taxon>Bacteria</taxon>
        <taxon>Pseudomonadati</taxon>
        <taxon>Bacteroidota</taxon>
        <taxon>Bacteroidia</taxon>
        <taxon>Bacteroidales</taxon>
        <taxon>Rikenellaceae</taxon>
        <taxon>Mucinivorans</taxon>
    </lineage>
</organism>
<evidence type="ECO:0000313" key="2">
    <source>
        <dbReference type="Proteomes" id="UP000027616"/>
    </source>
</evidence>
<dbReference type="STRING" id="1433126.BN938_2691"/>
<gene>
    <name evidence="1" type="ORF">BN938_2691</name>
</gene>
<dbReference type="KEGG" id="rbc:BN938_2691"/>
<dbReference type="AlphaFoldDB" id="A0A060RAU9"/>